<keyword evidence="1" id="KW-1133">Transmembrane helix</keyword>
<comment type="caution">
    <text evidence="2">The sequence shown here is derived from an EMBL/GenBank/DDBJ whole genome shotgun (WGS) entry which is preliminary data.</text>
</comment>
<keyword evidence="1" id="KW-0472">Membrane</keyword>
<reference evidence="2" key="1">
    <citation type="journal article" date="2015" name="Nature">
        <title>Complex archaea that bridge the gap between prokaryotes and eukaryotes.</title>
        <authorList>
            <person name="Spang A."/>
            <person name="Saw J.H."/>
            <person name="Jorgensen S.L."/>
            <person name="Zaremba-Niedzwiedzka K."/>
            <person name="Martijn J."/>
            <person name="Lind A.E."/>
            <person name="van Eijk R."/>
            <person name="Schleper C."/>
            <person name="Guy L."/>
            <person name="Ettema T.J."/>
        </authorList>
    </citation>
    <scope>NUCLEOTIDE SEQUENCE</scope>
</reference>
<protein>
    <submittedName>
        <fullName evidence="2">Uncharacterized protein</fullName>
    </submittedName>
</protein>
<dbReference type="AlphaFoldDB" id="A0A0F9SWZ7"/>
<dbReference type="EMBL" id="LAZR01000344">
    <property type="protein sequence ID" value="KKN73430.1"/>
    <property type="molecule type" value="Genomic_DNA"/>
</dbReference>
<proteinExistence type="predicted"/>
<sequence length="218" mass="23606">MESKKKKTRRRSRLVIGLGLLGGCCTISLLVTLLSPQTDEPESPTAAISDSAIETVIAQTEGAAAGTFEPTSAPTPLPAPSNTLEPSVALKLFIEDELSSANRNVPRLEAVEINEGAGIITVRWAINDNITDGFRISGAKRDASTILQTIAESGMQFERVVLRGSFSMVDVYGNAEEAEVFRLIFDRAEYEQINWDNFLSDNIYLVAGSATVHPAFQD</sequence>
<dbReference type="PROSITE" id="PS51257">
    <property type="entry name" value="PROKAR_LIPOPROTEIN"/>
    <property type="match status" value="1"/>
</dbReference>
<name>A0A0F9SWZ7_9ZZZZ</name>
<evidence type="ECO:0000313" key="2">
    <source>
        <dbReference type="EMBL" id="KKN73430.1"/>
    </source>
</evidence>
<keyword evidence="1" id="KW-0812">Transmembrane</keyword>
<accession>A0A0F9SWZ7</accession>
<feature type="transmembrane region" description="Helical" evidence="1">
    <location>
        <begin position="12"/>
        <end position="34"/>
    </location>
</feature>
<gene>
    <name evidence="2" type="ORF">LCGC14_0401330</name>
</gene>
<organism evidence="2">
    <name type="scientific">marine sediment metagenome</name>
    <dbReference type="NCBI Taxonomy" id="412755"/>
    <lineage>
        <taxon>unclassified sequences</taxon>
        <taxon>metagenomes</taxon>
        <taxon>ecological metagenomes</taxon>
    </lineage>
</organism>
<evidence type="ECO:0000256" key="1">
    <source>
        <dbReference type="SAM" id="Phobius"/>
    </source>
</evidence>